<evidence type="ECO:0000313" key="6">
    <source>
        <dbReference type="EMBL" id="KAF8771793.1"/>
    </source>
</evidence>
<keyword evidence="2 6" id="KW-0240">DNA-directed RNA polymerase</keyword>
<dbReference type="SUPFAM" id="SSF50249">
    <property type="entry name" value="Nucleic acid-binding proteins"/>
    <property type="match status" value="1"/>
</dbReference>
<comment type="caution">
    <text evidence="6">The sequence shown here is derived from an EMBL/GenBank/DDBJ whole genome shotgun (WGS) entry which is preliminary data.</text>
</comment>
<dbReference type="Gene3D" id="3.30.1490.120">
    <property type="entry name" value="RNA polymerase Rpb7-like, N-terminal domain"/>
    <property type="match status" value="1"/>
</dbReference>
<name>A0A8T0EGQ5_ARGBR</name>
<keyword evidence="7" id="KW-1185">Reference proteome</keyword>
<feature type="compositionally biased region" description="Polar residues" evidence="4">
    <location>
        <begin position="179"/>
        <end position="195"/>
    </location>
</feature>
<evidence type="ECO:0000256" key="1">
    <source>
        <dbReference type="ARBA" id="ARBA00009307"/>
    </source>
</evidence>
<feature type="domain" description="S1 motif" evidence="5">
    <location>
        <begin position="89"/>
        <end position="155"/>
    </location>
</feature>
<feature type="compositionally biased region" description="Basic residues" evidence="4">
    <location>
        <begin position="546"/>
        <end position="557"/>
    </location>
</feature>
<evidence type="ECO:0000256" key="4">
    <source>
        <dbReference type="SAM" id="MobiDB-lite"/>
    </source>
</evidence>
<dbReference type="EMBL" id="JABXBU010002228">
    <property type="protein sequence ID" value="KAF8771793.1"/>
    <property type="molecule type" value="Genomic_DNA"/>
</dbReference>
<dbReference type="OrthoDB" id="10250504at2759"/>
<dbReference type="GO" id="GO:0000428">
    <property type="term" value="C:DNA-directed RNA polymerase complex"/>
    <property type="evidence" value="ECO:0007669"/>
    <property type="project" value="UniProtKB-KW"/>
</dbReference>
<feature type="compositionally biased region" description="Low complexity" evidence="4">
    <location>
        <begin position="241"/>
        <end position="251"/>
    </location>
</feature>
<feature type="compositionally biased region" description="Basic residues" evidence="4">
    <location>
        <begin position="566"/>
        <end position="586"/>
    </location>
</feature>
<dbReference type="PROSITE" id="PS50126">
    <property type="entry name" value="S1"/>
    <property type="match status" value="1"/>
</dbReference>
<feature type="compositionally biased region" description="Basic and acidic residues" evidence="4">
    <location>
        <begin position="334"/>
        <end position="347"/>
    </location>
</feature>
<feature type="compositionally biased region" description="Polar residues" evidence="4">
    <location>
        <begin position="361"/>
        <end position="371"/>
    </location>
</feature>
<evidence type="ECO:0000256" key="2">
    <source>
        <dbReference type="ARBA" id="ARBA00022478"/>
    </source>
</evidence>
<dbReference type="InterPro" id="IPR012340">
    <property type="entry name" value="NA-bd_OB-fold"/>
</dbReference>
<feature type="compositionally biased region" description="Basic and acidic residues" evidence="4">
    <location>
        <begin position="378"/>
        <end position="390"/>
    </location>
</feature>
<feature type="region of interest" description="Disordered" evidence="4">
    <location>
        <begin position="326"/>
        <end position="426"/>
    </location>
</feature>
<feature type="region of interest" description="Disordered" evidence="4">
    <location>
        <begin position="179"/>
        <end position="309"/>
    </location>
</feature>
<reference evidence="6" key="2">
    <citation type="submission" date="2020-06" db="EMBL/GenBank/DDBJ databases">
        <authorList>
            <person name="Sheffer M."/>
        </authorList>
    </citation>
    <scope>NUCLEOTIDE SEQUENCE</scope>
</reference>
<feature type="region of interest" description="Disordered" evidence="4">
    <location>
        <begin position="458"/>
        <end position="479"/>
    </location>
</feature>
<feature type="compositionally biased region" description="Basic residues" evidence="4">
    <location>
        <begin position="516"/>
        <end position="536"/>
    </location>
</feature>
<dbReference type="Gene3D" id="2.40.50.140">
    <property type="entry name" value="Nucleic acid-binding proteins"/>
    <property type="match status" value="1"/>
</dbReference>
<organism evidence="6 7">
    <name type="scientific">Argiope bruennichi</name>
    <name type="common">Wasp spider</name>
    <name type="synonym">Aranea bruennichi</name>
    <dbReference type="NCBI Taxonomy" id="94029"/>
    <lineage>
        <taxon>Eukaryota</taxon>
        <taxon>Metazoa</taxon>
        <taxon>Ecdysozoa</taxon>
        <taxon>Arthropoda</taxon>
        <taxon>Chelicerata</taxon>
        <taxon>Arachnida</taxon>
        <taxon>Araneae</taxon>
        <taxon>Araneomorphae</taxon>
        <taxon>Entelegynae</taxon>
        <taxon>Araneoidea</taxon>
        <taxon>Araneidae</taxon>
        <taxon>Argiope</taxon>
    </lineage>
</organism>
<evidence type="ECO:0000259" key="5">
    <source>
        <dbReference type="PROSITE" id="PS50126"/>
    </source>
</evidence>
<dbReference type="OMA" id="CLVVETH"/>
<dbReference type="Proteomes" id="UP000807504">
    <property type="component" value="Unassembled WGS sequence"/>
</dbReference>
<feature type="compositionally biased region" description="Basic and acidic residues" evidence="4">
    <location>
        <begin position="267"/>
        <end position="286"/>
    </location>
</feature>
<dbReference type="InterPro" id="IPR036898">
    <property type="entry name" value="RNA_pol_Rpb7-like_N_sf"/>
</dbReference>
<comment type="similarity">
    <text evidence="1">Belongs to the eukaryotic RPB7/RPC8 RNA polymerase subunit family.</text>
</comment>
<accession>A0A8T0EGQ5</accession>
<dbReference type="AlphaFoldDB" id="A0A8T0EGQ5"/>
<feature type="region of interest" description="Disordered" evidence="4">
    <location>
        <begin position="506"/>
        <end position="602"/>
    </location>
</feature>
<dbReference type="SMART" id="SM00316">
    <property type="entry name" value="S1"/>
    <property type="match status" value="1"/>
</dbReference>
<dbReference type="InterPro" id="IPR003029">
    <property type="entry name" value="S1_domain"/>
</dbReference>
<feature type="compositionally biased region" description="Basic and acidic residues" evidence="4">
    <location>
        <begin position="294"/>
        <end position="303"/>
    </location>
</feature>
<sequence length="602" mass="67953">MAEREFSCIKQVVRTVQIPLPATFISNEIAGITEILESWKRQYKKQLQGVVVNYRNLSLSSPTGFIAPNKPFVYYNVKATFDLFCPKLGDIVKGKINRISKEHIGCLIEETINATIHLSKDSPQDLSPFINIDQEILFEISSFNYERKMIRVTGKITPKCIQLMRDLFPSQACNSLVDNPEISNNTDEGIGTSNESADDGVLNRNSDESKINSNDVNFKKPFSRDIKSKKQSSKRSKSDSESSSNDSSDISSSDEKPKKKYKVSKKSKSESSSKDSSDISSSDEKPKKKKKKYSDKTSQDMGDHLNINSLSNVVSSDTLIENFSNFNQNGSLKVLKEEVSSDEDNTHDKKHKKKQRQDSSPSLVEESNNPILNGGVSDLDKSAINKIDKLSKKRKRESESSLIDTSELSTADEMPKKKKKRKDKSVSLLEKEIKEALLNMPIDDISRAKLSNIVEIHKKKKKHKDKSIPAPVLENGNRNELVEDPDENIATILSLKREIFSPVRTIDNIVPEIKDKKKNKDKKTKEKKRSKKKKGKVLGSGAVLKKDRKSHKKGPKKNKLDGEQSKKHKKSKSHKKDKSEKKKKKDNSKSKKVSDNIKSEID</sequence>
<protein>
    <submittedName>
        <fullName evidence="6">DNA-directed RNA polymerase I subunit RPA43 like protein</fullName>
    </submittedName>
</protein>
<proteinExistence type="inferred from homology"/>
<feature type="compositionally biased region" description="Basic and acidic residues" evidence="4">
    <location>
        <begin position="587"/>
        <end position="602"/>
    </location>
</feature>
<gene>
    <name evidence="6" type="ORF">HNY73_019167</name>
</gene>
<evidence type="ECO:0000256" key="3">
    <source>
        <dbReference type="ARBA" id="ARBA00023163"/>
    </source>
</evidence>
<evidence type="ECO:0000313" key="7">
    <source>
        <dbReference type="Proteomes" id="UP000807504"/>
    </source>
</evidence>
<dbReference type="GO" id="GO:0003676">
    <property type="term" value="F:nucleic acid binding"/>
    <property type="evidence" value="ECO:0007669"/>
    <property type="project" value="InterPro"/>
</dbReference>
<reference evidence="6" key="1">
    <citation type="journal article" date="2020" name="bioRxiv">
        <title>Chromosome-level reference genome of the European wasp spider Argiope bruennichi: a resource for studies on range expansion and evolutionary adaptation.</title>
        <authorList>
            <person name="Sheffer M.M."/>
            <person name="Hoppe A."/>
            <person name="Krehenwinkel H."/>
            <person name="Uhl G."/>
            <person name="Kuss A.W."/>
            <person name="Jensen L."/>
            <person name="Jensen C."/>
            <person name="Gillespie R.G."/>
            <person name="Hoff K.J."/>
            <person name="Prost S."/>
        </authorList>
    </citation>
    <scope>NUCLEOTIDE SEQUENCE</scope>
</reference>
<keyword evidence="3" id="KW-0804">Transcription</keyword>